<keyword evidence="4 11" id="KW-0812">Transmembrane</keyword>
<evidence type="ECO:0000256" key="2">
    <source>
        <dbReference type="ARBA" id="ARBA00006278"/>
    </source>
</evidence>
<feature type="transmembrane region" description="Helical" evidence="11">
    <location>
        <begin position="216"/>
        <end position="237"/>
    </location>
</feature>
<comment type="similarity">
    <text evidence="2">Belongs to the ferric reductase (FRE) family.</text>
</comment>
<dbReference type="SFLD" id="SFLDG01168">
    <property type="entry name" value="Ferric_reductase_subgroup_(FRE"/>
    <property type="match status" value="1"/>
</dbReference>
<dbReference type="AlphaFoldDB" id="A0AAV5GY15"/>
<gene>
    <name evidence="13" type="ORF">Rhopal_007492-T1</name>
</gene>
<dbReference type="GO" id="GO:0006879">
    <property type="term" value="P:intracellular iron ion homeostasis"/>
    <property type="evidence" value="ECO:0007669"/>
    <property type="project" value="TreeGrafter"/>
</dbReference>
<evidence type="ECO:0000256" key="6">
    <source>
        <dbReference type="ARBA" id="ARBA00023002"/>
    </source>
</evidence>
<keyword evidence="5 11" id="KW-1133">Transmembrane helix</keyword>
<reference evidence="13 14" key="1">
    <citation type="submission" date="2021-12" db="EMBL/GenBank/DDBJ databases">
        <title>High titer production of polyol ester of fatty acids by Rhodotorula paludigena BS15 towards product separation-free biomass refinery.</title>
        <authorList>
            <person name="Mano J."/>
            <person name="Ono H."/>
            <person name="Tanaka T."/>
            <person name="Naito K."/>
            <person name="Sushida H."/>
            <person name="Ike M."/>
            <person name="Tokuyasu K."/>
            <person name="Kitaoka M."/>
        </authorList>
    </citation>
    <scope>NUCLEOTIDE SEQUENCE [LARGE SCALE GENOMIC DNA]</scope>
    <source>
        <strain evidence="13 14">BS15</strain>
    </source>
</reference>
<dbReference type="SUPFAM" id="SSF52343">
    <property type="entry name" value="Ferredoxin reductase-like, C-terminal NADP-linked domain"/>
    <property type="match status" value="1"/>
</dbReference>
<keyword evidence="7" id="KW-0406">Ion transport</keyword>
<evidence type="ECO:0000256" key="8">
    <source>
        <dbReference type="ARBA" id="ARBA00023136"/>
    </source>
</evidence>
<dbReference type="Proteomes" id="UP001342314">
    <property type="component" value="Unassembled WGS sequence"/>
</dbReference>
<comment type="caution">
    <text evidence="13">The sequence shown here is derived from an EMBL/GenBank/DDBJ whole genome shotgun (WGS) entry which is preliminary data.</text>
</comment>
<dbReference type="GO" id="GO:0015677">
    <property type="term" value="P:copper ion import"/>
    <property type="evidence" value="ECO:0007669"/>
    <property type="project" value="TreeGrafter"/>
</dbReference>
<evidence type="ECO:0000259" key="12">
    <source>
        <dbReference type="PROSITE" id="PS51384"/>
    </source>
</evidence>
<evidence type="ECO:0000256" key="1">
    <source>
        <dbReference type="ARBA" id="ARBA00004141"/>
    </source>
</evidence>
<dbReference type="GO" id="GO:0005886">
    <property type="term" value="C:plasma membrane"/>
    <property type="evidence" value="ECO:0007669"/>
    <property type="project" value="TreeGrafter"/>
</dbReference>
<accession>A0AAV5GY15</accession>
<feature type="domain" description="FAD-binding FR-type" evidence="12">
    <location>
        <begin position="357"/>
        <end position="561"/>
    </location>
</feature>
<dbReference type="InterPro" id="IPR013130">
    <property type="entry name" value="Fe3_Rdtase_TM_dom"/>
</dbReference>
<dbReference type="PROSITE" id="PS51384">
    <property type="entry name" value="FAD_FR"/>
    <property type="match status" value="1"/>
</dbReference>
<evidence type="ECO:0000256" key="9">
    <source>
        <dbReference type="ARBA" id="ARBA00023180"/>
    </source>
</evidence>
<keyword evidence="9" id="KW-0325">Glycoprotein</keyword>
<keyword evidence="3" id="KW-0813">Transport</keyword>
<organism evidence="13 14">
    <name type="scientific">Rhodotorula paludigena</name>
    <dbReference type="NCBI Taxonomy" id="86838"/>
    <lineage>
        <taxon>Eukaryota</taxon>
        <taxon>Fungi</taxon>
        <taxon>Dikarya</taxon>
        <taxon>Basidiomycota</taxon>
        <taxon>Pucciniomycotina</taxon>
        <taxon>Microbotryomycetes</taxon>
        <taxon>Sporidiobolales</taxon>
        <taxon>Sporidiobolaceae</taxon>
        <taxon>Rhodotorula</taxon>
    </lineage>
</organism>
<keyword evidence="8 11" id="KW-0472">Membrane</keyword>
<dbReference type="Gene3D" id="3.40.50.80">
    <property type="entry name" value="Nucleotide-binding domain of ferredoxin-NADP reductase (FNR) module"/>
    <property type="match status" value="1"/>
</dbReference>
<evidence type="ECO:0000256" key="11">
    <source>
        <dbReference type="SAM" id="Phobius"/>
    </source>
</evidence>
<dbReference type="InterPro" id="IPR051410">
    <property type="entry name" value="Ferric/Cupric_Reductase"/>
</dbReference>
<dbReference type="PANTHER" id="PTHR32361">
    <property type="entry name" value="FERRIC/CUPRIC REDUCTASE TRANSMEMBRANE COMPONENT"/>
    <property type="match status" value="1"/>
</dbReference>
<feature type="region of interest" description="Disordered" evidence="10">
    <location>
        <begin position="431"/>
        <end position="482"/>
    </location>
</feature>
<dbReference type="InterPro" id="IPR013121">
    <property type="entry name" value="Fe_red_NAD-bd_6"/>
</dbReference>
<protein>
    <recommendedName>
        <fullName evidence="12">FAD-binding FR-type domain-containing protein</fullName>
    </recommendedName>
</protein>
<dbReference type="InterPro" id="IPR039261">
    <property type="entry name" value="FNR_nucleotide-bd"/>
</dbReference>
<evidence type="ECO:0000256" key="4">
    <source>
        <dbReference type="ARBA" id="ARBA00022692"/>
    </source>
</evidence>
<dbReference type="CDD" id="cd06186">
    <property type="entry name" value="NOX_Duox_like_FAD_NADP"/>
    <property type="match status" value="1"/>
</dbReference>
<comment type="subcellular location">
    <subcellularLocation>
        <location evidence="1">Membrane</location>
        <topology evidence="1">Multi-pass membrane protein</topology>
    </subcellularLocation>
</comment>
<feature type="compositionally biased region" description="Low complexity" evidence="10">
    <location>
        <begin position="431"/>
        <end position="445"/>
    </location>
</feature>
<dbReference type="GO" id="GO:0006826">
    <property type="term" value="P:iron ion transport"/>
    <property type="evidence" value="ECO:0007669"/>
    <property type="project" value="TreeGrafter"/>
</dbReference>
<keyword evidence="6" id="KW-0560">Oxidoreductase</keyword>
<evidence type="ECO:0000256" key="10">
    <source>
        <dbReference type="SAM" id="MobiDB-lite"/>
    </source>
</evidence>
<feature type="transmembrane region" description="Helical" evidence="11">
    <location>
        <begin position="55"/>
        <end position="73"/>
    </location>
</feature>
<dbReference type="EMBL" id="BQKY01000017">
    <property type="protein sequence ID" value="GJN94412.1"/>
    <property type="molecule type" value="Genomic_DNA"/>
</dbReference>
<feature type="transmembrane region" description="Helical" evidence="11">
    <location>
        <begin position="252"/>
        <end position="271"/>
    </location>
</feature>
<evidence type="ECO:0000313" key="13">
    <source>
        <dbReference type="EMBL" id="GJN94412.1"/>
    </source>
</evidence>
<evidence type="ECO:0000256" key="5">
    <source>
        <dbReference type="ARBA" id="ARBA00022989"/>
    </source>
</evidence>
<dbReference type="SFLD" id="SFLDS00052">
    <property type="entry name" value="Ferric_Reductase_Domain"/>
    <property type="match status" value="1"/>
</dbReference>
<sequence>MPLWPAHPEPWPDTVEAALALPASWSVSEAFVKLHAGSPDFLYNSFIPARWYNRFLWKAVAVILILGLIRRLISPRFVRRLPPFLRDAHTLYTKHWTLAPLAGTNALFARSPLPNKSGLARWTTVQVPLRPDVLLLSLYAVATALVAFSGYDLPWPNGFYSEPTPHWWPILRHIADRTGVMALGSTPLVFLLAARNSPITWMTGADFGTLQIYHRWVARITYANVFVHMLLYSIIHLEINEWRIESLFDKRYLVLGWVAFFGGWILCFMAWRRLRQIAYELFLVGHIVSALAWVVGAYLHIFFLGGRGASEEYLQLCYLTVGLWGFDRVARRALVLWHNTPLGRTLLRTPRPAGADPSPRRNRLFAADGVLLGASNDFVRLRITPSSPWSSFRGGPGAFVYISCFSPGHRAWESHPFSIAWPLGVPDPSLEPDSAESSLLESPASKSTRLDDLAPILPPSLTPSSSSATTAAEAPFEPHPWDEHASPASFELLVKRYSGFTRSLAESLHVSPSAIPSSAADDPLVLSVSAQAAEEDGTVPLVVSPGLRIAVEGPYGAASSSHPCAMYRHALLVAGGSGLAMVTSQLADLGVRVLRECGEVRCEKVTVVWTVREPETVALIVPYLHRLYRLFIAAPSFVQQRIPSLAPSLSPHSSPPSSPPPADPSLLPLSSEPFLDLHIYITAPSPSSSSSSSSARDPALSQLDSLASHLPPEFCTLTTHPASGRPDIASFLDALSAQEEELLVVSCGPAALCDSTREAVRSRLGVGGGRRRRRGGKEKRWEACRLVYSEEAVVW</sequence>
<dbReference type="PANTHER" id="PTHR32361:SF9">
    <property type="entry name" value="FERRIC REDUCTASE TRANSMEMBRANE COMPONENT 3-RELATED"/>
    <property type="match status" value="1"/>
</dbReference>
<proteinExistence type="inferred from homology"/>
<evidence type="ECO:0000256" key="7">
    <source>
        <dbReference type="ARBA" id="ARBA00023065"/>
    </source>
</evidence>
<feature type="transmembrane region" description="Helical" evidence="11">
    <location>
        <begin position="283"/>
        <end position="305"/>
    </location>
</feature>
<feature type="transmembrane region" description="Helical" evidence="11">
    <location>
        <begin position="174"/>
        <end position="195"/>
    </location>
</feature>
<feature type="compositionally biased region" description="Low complexity" evidence="10">
    <location>
        <begin position="462"/>
        <end position="475"/>
    </location>
</feature>
<keyword evidence="14" id="KW-1185">Reference proteome</keyword>
<evidence type="ECO:0000256" key="3">
    <source>
        <dbReference type="ARBA" id="ARBA00022448"/>
    </source>
</evidence>
<feature type="transmembrane region" description="Helical" evidence="11">
    <location>
        <begin position="133"/>
        <end position="154"/>
    </location>
</feature>
<evidence type="ECO:0000313" key="14">
    <source>
        <dbReference type="Proteomes" id="UP001342314"/>
    </source>
</evidence>
<name>A0AAV5GY15_9BASI</name>
<dbReference type="Pfam" id="PF08030">
    <property type="entry name" value="NAD_binding_6"/>
    <property type="match status" value="1"/>
</dbReference>
<dbReference type="Pfam" id="PF01794">
    <property type="entry name" value="Ferric_reduct"/>
    <property type="match status" value="1"/>
</dbReference>
<dbReference type="InterPro" id="IPR017927">
    <property type="entry name" value="FAD-bd_FR_type"/>
</dbReference>
<dbReference type="GO" id="GO:0000293">
    <property type="term" value="F:ferric-chelate reductase activity"/>
    <property type="evidence" value="ECO:0007669"/>
    <property type="project" value="UniProtKB-ARBA"/>
</dbReference>